<dbReference type="RefSeq" id="WP_073469505.1">
    <property type="nucleotide sequence ID" value="NZ_BBWQ01000025.1"/>
</dbReference>
<dbReference type="Pfam" id="PF01963">
    <property type="entry name" value="TraB_PrgY_gumN"/>
    <property type="match status" value="1"/>
</dbReference>
<organism evidence="2">
    <name type="scientific">Aureimonas altamirensis</name>
    <dbReference type="NCBI Taxonomy" id="370622"/>
    <lineage>
        <taxon>Bacteria</taxon>
        <taxon>Pseudomonadati</taxon>
        <taxon>Pseudomonadota</taxon>
        <taxon>Alphaproteobacteria</taxon>
        <taxon>Hyphomicrobiales</taxon>
        <taxon>Aurantimonadaceae</taxon>
        <taxon>Aureimonas</taxon>
    </lineage>
</organism>
<feature type="chain" id="PRO_5006057779" evidence="1">
    <location>
        <begin position="33"/>
        <end position="344"/>
    </location>
</feature>
<dbReference type="CDD" id="cd14789">
    <property type="entry name" value="Tiki"/>
    <property type="match status" value="1"/>
</dbReference>
<dbReference type="PANTHER" id="PTHR40590">
    <property type="entry name" value="CYTOPLASMIC PROTEIN-RELATED"/>
    <property type="match status" value="1"/>
</dbReference>
<dbReference type="AlphaFoldDB" id="A0A0P0YVD7"/>
<dbReference type="EMBL" id="LC066369">
    <property type="protein sequence ID" value="BAT25398.1"/>
    <property type="molecule type" value="Genomic_DNA"/>
</dbReference>
<accession>A0A0P0YVD7</accession>
<reference evidence="2" key="1">
    <citation type="journal article" date="2015" name="Proc. Natl. Acad. Sci. U.S.A.">
        <title>Bacterial clade with the ribosomal RNA operon on a small plasmid rather than the chromosome.</title>
        <authorList>
            <person name="Anda M."/>
            <person name="Ohtsubo Y."/>
            <person name="Okubo T."/>
            <person name="Sugawara M."/>
            <person name="Nagata Y."/>
            <person name="Tsuda M."/>
            <person name="Minamisawa K."/>
            <person name="Mitsui H."/>
        </authorList>
    </citation>
    <scope>NUCLEOTIDE SEQUENCE</scope>
    <source>
        <strain evidence="2">DSM 21988</strain>
    </source>
</reference>
<proteinExistence type="predicted"/>
<sequence>MSPPRKPSAGLRRIGAIALMAGLLTASGLAVAAEGCPSGSDLTAGFSPAQRAAVAAAAAKEANGEGRLYRLTRNDGAANFLFGTLHVTDPRVLALPTAAREAFDSATTMVIETTDLLDERKMAALILSRPDLMNLPDGQTLPDLFSGSDATLVQNGLEASGMPAATVRTMQPWFLATGLMMPACEQRRIADGATILDMDLAARAQAAGKPVLGLETGAEQLEALASMPMQDQADMLLSVLQNRDRMDDLFETMTAIYLRGEIATIVPALEEIAPTSEDSARSAEIWQAFDERIVRQRNHLMRQRAEPILAKGGAFVAVGAQHLIGAEGLVELFRQDGWTFERLD</sequence>
<evidence type="ECO:0000256" key="1">
    <source>
        <dbReference type="SAM" id="SignalP"/>
    </source>
</evidence>
<evidence type="ECO:0000313" key="2">
    <source>
        <dbReference type="EMBL" id="BAT25398.1"/>
    </source>
</evidence>
<keyword evidence="1" id="KW-0732">Signal</keyword>
<protein>
    <submittedName>
        <fullName evidence="2">GumN family protein</fullName>
    </submittedName>
</protein>
<dbReference type="PANTHER" id="PTHR40590:SF1">
    <property type="entry name" value="CYTOPLASMIC PROTEIN"/>
    <property type="match status" value="1"/>
</dbReference>
<name>A0A0P0YVD7_9HYPH</name>
<feature type="signal peptide" evidence="1">
    <location>
        <begin position="1"/>
        <end position="32"/>
    </location>
</feature>
<dbReference type="InterPro" id="IPR002816">
    <property type="entry name" value="TraB/PrgY/GumN_fam"/>
</dbReference>
<dbReference type="InterPro" id="IPR047111">
    <property type="entry name" value="YbaP-like"/>
</dbReference>